<evidence type="ECO:0000256" key="2">
    <source>
        <dbReference type="ARBA" id="ARBA00022490"/>
    </source>
</evidence>
<name>A0ABP3HN53_9ACTN</name>
<dbReference type="InterPro" id="IPR019734">
    <property type="entry name" value="TPR_rpt"/>
</dbReference>
<comment type="subcellular location">
    <subcellularLocation>
        <location evidence="1">Cytoplasm</location>
    </subcellularLocation>
</comment>
<dbReference type="EMBL" id="BAAABM010000073">
    <property type="protein sequence ID" value="GAA0373052.1"/>
    <property type="molecule type" value="Genomic_DNA"/>
</dbReference>
<sequence>MSRSFDSAYRALPDEETRRTYRLASHHPGLDLTPDDAAALTGGTVEAAAVHLERLVKARLLERRAPGRYAFGDLAFDHARAMAEEYGIGDDPLAALVRLAYRKLRMAAAAHQALTSRWGLGRVLLEPPAARFTETTALDWLETERHTLLALVNATHQRGLHALSWQIAEAAWPLFSRRRHYGTWITMYEIGDRAARAAGDLEAQARMLQGQASAWLGRRNHGHAATLADRALVLARLSGHRHAEGTSLEQLGLAALGEGDHTTAAGRFTAARTIYHDRDDARGVAMTTCRLGEAALAAGDCSEAVEYLVDADAWFARQPNEGHLRSHCLVRLGRAYRRLGRHEDALEVLETALESARTTRAHQRQAEVLVEFAGLADDLGKIDLRQRHLREAYAIYAELGAPEAAAVAGRILPETR</sequence>
<keyword evidence="4 6" id="KW-0802">TPR repeat</keyword>
<keyword evidence="8" id="KW-1185">Reference proteome</keyword>
<proteinExistence type="inferred from homology"/>
<dbReference type="SUPFAM" id="SSF48452">
    <property type="entry name" value="TPR-like"/>
    <property type="match status" value="1"/>
</dbReference>
<evidence type="ECO:0000256" key="3">
    <source>
        <dbReference type="ARBA" id="ARBA00022737"/>
    </source>
</evidence>
<dbReference type="PANTHER" id="PTHR46630">
    <property type="entry name" value="TETRATRICOPEPTIDE REPEAT PROTEIN 29"/>
    <property type="match status" value="1"/>
</dbReference>
<protein>
    <recommendedName>
        <fullName evidence="9">Tetratricopeptide repeat protein</fullName>
    </recommendedName>
</protein>
<evidence type="ECO:0000256" key="5">
    <source>
        <dbReference type="ARBA" id="ARBA00038253"/>
    </source>
</evidence>
<evidence type="ECO:0000256" key="1">
    <source>
        <dbReference type="ARBA" id="ARBA00004496"/>
    </source>
</evidence>
<dbReference type="PANTHER" id="PTHR46630:SF1">
    <property type="entry name" value="TETRATRICOPEPTIDE REPEAT PROTEIN 29"/>
    <property type="match status" value="1"/>
</dbReference>
<keyword evidence="3" id="KW-0677">Repeat</keyword>
<feature type="repeat" description="TPR" evidence="6">
    <location>
        <begin position="326"/>
        <end position="359"/>
    </location>
</feature>
<dbReference type="PROSITE" id="PS50005">
    <property type="entry name" value="TPR"/>
    <property type="match status" value="1"/>
</dbReference>
<gene>
    <name evidence="7" type="ORF">GCM10010151_73910</name>
</gene>
<dbReference type="InterPro" id="IPR011990">
    <property type="entry name" value="TPR-like_helical_dom_sf"/>
</dbReference>
<comment type="caution">
    <text evidence="7">The sequence shown here is derived from an EMBL/GenBank/DDBJ whole genome shotgun (WGS) entry which is preliminary data.</text>
</comment>
<dbReference type="InterPro" id="IPR051476">
    <property type="entry name" value="Bac_ResReg_Asp_Phosphatase"/>
</dbReference>
<evidence type="ECO:0000256" key="6">
    <source>
        <dbReference type="PROSITE-ProRule" id="PRU00339"/>
    </source>
</evidence>
<dbReference type="Proteomes" id="UP001501822">
    <property type="component" value="Unassembled WGS sequence"/>
</dbReference>
<reference evidence="8" key="1">
    <citation type="journal article" date="2019" name="Int. J. Syst. Evol. Microbiol.">
        <title>The Global Catalogue of Microorganisms (GCM) 10K type strain sequencing project: providing services to taxonomists for standard genome sequencing and annotation.</title>
        <authorList>
            <consortium name="The Broad Institute Genomics Platform"/>
            <consortium name="The Broad Institute Genome Sequencing Center for Infectious Disease"/>
            <person name="Wu L."/>
            <person name="Ma J."/>
        </authorList>
    </citation>
    <scope>NUCLEOTIDE SEQUENCE [LARGE SCALE GENOMIC DNA]</scope>
    <source>
        <strain evidence="8">JCM 3146</strain>
    </source>
</reference>
<evidence type="ECO:0000313" key="8">
    <source>
        <dbReference type="Proteomes" id="UP001501822"/>
    </source>
</evidence>
<evidence type="ECO:0000256" key="4">
    <source>
        <dbReference type="ARBA" id="ARBA00022803"/>
    </source>
</evidence>
<dbReference type="RefSeq" id="WP_252809032.1">
    <property type="nucleotide sequence ID" value="NZ_BAAABM010000073.1"/>
</dbReference>
<accession>A0ABP3HN53</accession>
<evidence type="ECO:0008006" key="9">
    <source>
        <dbReference type="Google" id="ProtNLM"/>
    </source>
</evidence>
<comment type="similarity">
    <text evidence="5">Belongs to the Rap family.</text>
</comment>
<dbReference type="Pfam" id="PF13181">
    <property type="entry name" value="TPR_8"/>
    <property type="match status" value="1"/>
</dbReference>
<evidence type="ECO:0000313" key="7">
    <source>
        <dbReference type="EMBL" id="GAA0373052.1"/>
    </source>
</evidence>
<keyword evidence="2" id="KW-0963">Cytoplasm</keyword>
<organism evidence="7 8">
    <name type="scientific">Actinoallomurus spadix</name>
    <dbReference type="NCBI Taxonomy" id="79912"/>
    <lineage>
        <taxon>Bacteria</taxon>
        <taxon>Bacillati</taxon>
        <taxon>Actinomycetota</taxon>
        <taxon>Actinomycetes</taxon>
        <taxon>Streptosporangiales</taxon>
        <taxon>Thermomonosporaceae</taxon>
        <taxon>Actinoallomurus</taxon>
    </lineage>
</organism>
<dbReference type="Gene3D" id="1.25.40.10">
    <property type="entry name" value="Tetratricopeptide repeat domain"/>
    <property type="match status" value="2"/>
</dbReference>